<dbReference type="Gene3D" id="2.40.10.10">
    <property type="entry name" value="Trypsin-like serine proteases"/>
    <property type="match status" value="1"/>
</dbReference>
<gene>
    <name evidence="3" type="ORF">OSTQU699_LOCUS3225</name>
</gene>
<dbReference type="Pfam" id="PF00089">
    <property type="entry name" value="Trypsin"/>
    <property type="match status" value="1"/>
</dbReference>
<name>A0A8S1IW09_9CHLO</name>
<organism evidence="3 4">
    <name type="scientific">Ostreobium quekettii</name>
    <dbReference type="NCBI Taxonomy" id="121088"/>
    <lineage>
        <taxon>Eukaryota</taxon>
        <taxon>Viridiplantae</taxon>
        <taxon>Chlorophyta</taxon>
        <taxon>core chlorophytes</taxon>
        <taxon>Ulvophyceae</taxon>
        <taxon>TCBD clade</taxon>
        <taxon>Bryopsidales</taxon>
        <taxon>Ostreobineae</taxon>
        <taxon>Ostreobiaceae</taxon>
        <taxon>Ostreobium</taxon>
    </lineage>
</organism>
<feature type="region of interest" description="Disordered" evidence="1">
    <location>
        <begin position="62"/>
        <end position="127"/>
    </location>
</feature>
<dbReference type="GO" id="GO:0006508">
    <property type="term" value="P:proteolysis"/>
    <property type="evidence" value="ECO:0007669"/>
    <property type="project" value="InterPro"/>
</dbReference>
<reference evidence="3" key="1">
    <citation type="submission" date="2020-12" db="EMBL/GenBank/DDBJ databases">
        <authorList>
            <person name="Iha C."/>
        </authorList>
    </citation>
    <scope>NUCLEOTIDE SEQUENCE</scope>
</reference>
<dbReference type="OrthoDB" id="6430547at2759"/>
<feature type="compositionally biased region" description="Pro residues" evidence="1">
    <location>
        <begin position="85"/>
        <end position="111"/>
    </location>
</feature>
<dbReference type="InterPro" id="IPR001254">
    <property type="entry name" value="Trypsin_dom"/>
</dbReference>
<dbReference type="InterPro" id="IPR043504">
    <property type="entry name" value="Peptidase_S1_PA_chymotrypsin"/>
</dbReference>
<dbReference type="InterPro" id="IPR009003">
    <property type="entry name" value="Peptidase_S1_PA"/>
</dbReference>
<accession>A0A8S1IW09</accession>
<feature type="domain" description="Peptidase S1" evidence="2">
    <location>
        <begin position="1"/>
        <end position="57"/>
    </location>
</feature>
<comment type="caution">
    <text evidence="3">The sequence shown here is derived from an EMBL/GenBank/DDBJ whole genome shotgun (WGS) entry which is preliminary data.</text>
</comment>
<evidence type="ECO:0000256" key="1">
    <source>
        <dbReference type="SAM" id="MobiDB-lite"/>
    </source>
</evidence>
<evidence type="ECO:0000259" key="2">
    <source>
        <dbReference type="Pfam" id="PF00089"/>
    </source>
</evidence>
<evidence type="ECO:0000313" key="4">
    <source>
        <dbReference type="Proteomes" id="UP000708148"/>
    </source>
</evidence>
<sequence>DSGGPLLQADAPRFDPSKGDPQLDVVVGIVSFGEFAACGESRNPDVFTRLSSFRPWIDKHISPSNAAPVPLAPPAPAFGEADSSAPPPSPSVPPPTQAPMLPLPQAPPPTWGAPSPTSAPELAPLDE</sequence>
<dbReference type="AlphaFoldDB" id="A0A8S1IW09"/>
<protein>
    <recommendedName>
        <fullName evidence="2">Peptidase S1 domain-containing protein</fullName>
    </recommendedName>
</protein>
<feature type="non-terminal residue" evidence="3">
    <location>
        <position position="1"/>
    </location>
</feature>
<keyword evidence="4" id="KW-1185">Reference proteome</keyword>
<evidence type="ECO:0000313" key="3">
    <source>
        <dbReference type="EMBL" id="CAD7697865.1"/>
    </source>
</evidence>
<feature type="non-terminal residue" evidence="3">
    <location>
        <position position="127"/>
    </location>
</feature>
<dbReference type="EMBL" id="CAJHUC010000722">
    <property type="protein sequence ID" value="CAD7697865.1"/>
    <property type="molecule type" value="Genomic_DNA"/>
</dbReference>
<proteinExistence type="predicted"/>
<feature type="region of interest" description="Disordered" evidence="1">
    <location>
        <begin position="1"/>
        <end position="21"/>
    </location>
</feature>
<dbReference type="SUPFAM" id="SSF50494">
    <property type="entry name" value="Trypsin-like serine proteases"/>
    <property type="match status" value="1"/>
</dbReference>
<dbReference type="GO" id="GO:0004252">
    <property type="term" value="F:serine-type endopeptidase activity"/>
    <property type="evidence" value="ECO:0007669"/>
    <property type="project" value="InterPro"/>
</dbReference>
<dbReference type="Proteomes" id="UP000708148">
    <property type="component" value="Unassembled WGS sequence"/>
</dbReference>